<dbReference type="AlphaFoldDB" id="A0A2P7MUB6"/>
<organism evidence="1 2">
    <name type="scientific">Cyanobium usitatum str. Tous</name>
    <dbReference type="NCBI Taxonomy" id="2116684"/>
    <lineage>
        <taxon>Bacteria</taxon>
        <taxon>Bacillati</taxon>
        <taxon>Cyanobacteriota</taxon>
        <taxon>Cyanophyceae</taxon>
        <taxon>Synechococcales</taxon>
        <taxon>Prochlorococcaceae</taxon>
        <taxon>Cyanobium</taxon>
    </lineage>
</organism>
<keyword evidence="2" id="KW-1185">Reference proteome</keyword>
<reference evidence="1 2" key="1">
    <citation type="journal article" date="2018" name="Environ. Microbiol.">
        <title>Ecological and genomic features of two widespread freshwater picocyanobacteria.</title>
        <authorList>
            <person name="Cabello-Yeves P.J."/>
            <person name="Picazo A."/>
            <person name="Camacho A."/>
            <person name="Callieri C."/>
            <person name="Rosselli R."/>
            <person name="Roda-Garcia J.J."/>
            <person name="Coutinho F.H."/>
            <person name="Rodriguez-Valera F."/>
        </authorList>
    </citation>
    <scope>NUCLEOTIDE SEQUENCE [LARGE SCALE GENOMIC DNA]</scope>
    <source>
        <strain evidence="1 2">Tous</strain>
    </source>
</reference>
<gene>
    <name evidence="1" type="ORF">C7K55_08715</name>
</gene>
<protein>
    <submittedName>
        <fullName evidence="1">Uncharacterized protein</fullName>
    </submittedName>
</protein>
<evidence type="ECO:0000313" key="2">
    <source>
        <dbReference type="Proteomes" id="UP000243002"/>
    </source>
</evidence>
<dbReference type="EMBL" id="PXXO01000009">
    <property type="protein sequence ID" value="PSJ04787.1"/>
    <property type="molecule type" value="Genomic_DNA"/>
</dbReference>
<sequence>MAGIPDRAYNAACGMLASQLSISLAAARRKVDVRSSQEGLKETAAKLALAQQMLAEAQASGENHHELLSSQLEAVGNDENFMVED</sequence>
<proteinExistence type="predicted"/>
<accession>A0A2P7MUB6</accession>
<name>A0A2P7MUB6_9CYAN</name>
<evidence type="ECO:0000313" key="1">
    <source>
        <dbReference type="EMBL" id="PSJ04787.1"/>
    </source>
</evidence>
<dbReference type="RefSeq" id="WP_106632351.1">
    <property type="nucleotide sequence ID" value="NZ_PXXO01000009.1"/>
</dbReference>
<comment type="caution">
    <text evidence="1">The sequence shown here is derived from an EMBL/GenBank/DDBJ whole genome shotgun (WGS) entry which is preliminary data.</text>
</comment>
<dbReference type="Proteomes" id="UP000243002">
    <property type="component" value="Unassembled WGS sequence"/>
</dbReference>